<sequence>MPVPLAAKAGVIAVSVAVAAAIAIYESPELRRYAEDLRRRIAIALHSLGENIDPAADDQYRSPVFNRPEDAEGFLESRGGAADAGVDADDETRRRQREELLYWNAVRVAKQEKEKMEAELSASGELPPAAPVRGRSFDDFMRQDETSEKGTFVFNTGANIRGDDEGLVRRRGGAAAAEGVRGLNASLYANPFADENQIDPEELHTTDEPDHISPGRDEVMSDIYSATTRDNDEPAPRDATAIPPLPALVDVTERSHSSQQSERSATLDRELDEQEYMTAGQEDREDAYASIQAWAQGSSPSNFYSPLPMSPPVPMSEPELVSDGELTPTDSASLAGSGEDVANDAASSRAGDTGRYYDVLSESEGMMTPASWSEVGSVVGWATGFNDFRSQCTLSSCNQHAELH</sequence>
<comment type="caution">
    <text evidence="2">The sequence shown here is derived from an EMBL/GenBank/DDBJ whole genome shotgun (WGS) entry which is preliminary data.</text>
</comment>
<reference evidence="3" key="2">
    <citation type="journal article" date="2019" name="Mol. Plant Microbe Interact.">
        <title>Genome sequence resources for four phytopathogenic fungi from the Colletotrichum orbiculare species complex.</title>
        <authorList>
            <person name="Gan P."/>
            <person name="Tsushima A."/>
            <person name="Narusaka M."/>
            <person name="Narusaka Y."/>
            <person name="Takano Y."/>
            <person name="Kubo Y."/>
            <person name="Shirasu K."/>
        </authorList>
    </citation>
    <scope>GENOME REANNOTATION</scope>
    <source>
        <strain evidence="3">104-T / ATCC 96160 / CBS 514.97 / LARS 414 / MAFF 240422</strain>
    </source>
</reference>
<evidence type="ECO:0000313" key="3">
    <source>
        <dbReference type="Proteomes" id="UP000014480"/>
    </source>
</evidence>
<proteinExistence type="predicted"/>
<protein>
    <submittedName>
        <fullName evidence="2">Uncharacterized protein</fullName>
    </submittedName>
</protein>
<dbReference type="OrthoDB" id="3926760at2759"/>
<accession>A0A484FZB8</accession>
<organism evidence="2 3">
    <name type="scientific">Colletotrichum orbiculare (strain 104-T / ATCC 96160 / CBS 514.97 / LARS 414 / MAFF 240422)</name>
    <name type="common">Cucumber anthracnose fungus</name>
    <name type="synonym">Colletotrichum lagenarium</name>
    <dbReference type="NCBI Taxonomy" id="1213857"/>
    <lineage>
        <taxon>Eukaryota</taxon>
        <taxon>Fungi</taxon>
        <taxon>Dikarya</taxon>
        <taxon>Ascomycota</taxon>
        <taxon>Pezizomycotina</taxon>
        <taxon>Sordariomycetes</taxon>
        <taxon>Hypocreomycetidae</taxon>
        <taxon>Glomerellales</taxon>
        <taxon>Glomerellaceae</taxon>
        <taxon>Colletotrichum</taxon>
        <taxon>Colletotrichum orbiculare species complex</taxon>
    </lineage>
</organism>
<feature type="region of interest" description="Disordered" evidence="1">
    <location>
        <begin position="302"/>
        <end position="351"/>
    </location>
</feature>
<dbReference type="Proteomes" id="UP000014480">
    <property type="component" value="Unassembled WGS sequence"/>
</dbReference>
<evidence type="ECO:0000256" key="1">
    <source>
        <dbReference type="SAM" id="MobiDB-lite"/>
    </source>
</evidence>
<gene>
    <name evidence="2" type="ORF">Cob_v004255</name>
</gene>
<reference evidence="3" key="1">
    <citation type="journal article" date="2013" name="New Phytol.">
        <title>Comparative genomic and transcriptomic analyses reveal the hemibiotrophic stage shift of Colletotrichum fungi.</title>
        <authorList>
            <person name="Gan P."/>
            <person name="Ikeda K."/>
            <person name="Irieda H."/>
            <person name="Narusaka M."/>
            <person name="O'Connell R.J."/>
            <person name="Narusaka Y."/>
            <person name="Takano Y."/>
            <person name="Kubo Y."/>
            <person name="Shirasu K."/>
        </authorList>
    </citation>
    <scope>NUCLEOTIDE SEQUENCE [LARGE SCALE GENOMIC DNA]</scope>
    <source>
        <strain evidence="3">104-T / ATCC 96160 / CBS 514.97 / LARS 414 / MAFF 240422</strain>
    </source>
</reference>
<feature type="region of interest" description="Disordered" evidence="1">
    <location>
        <begin position="251"/>
        <end position="271"/>
    </location>
</feature>
<evidence type="ECO:0000313" key="2">
    <source>
        <dbReference type="EMBL" id="TDZ22874.1"/>
    </source>
</evidence>
<dbReference type="EMBL" id="AMCV02000009">
    <property type="protein sequence ID" value="TDZ22874.1"/>
    <property type="molecule type" value="Genomic_DNA"/>
</dbReference>
<name>A0A484FZB8_COLOR</name>
<dbReference type="AlphaFoldDB" id="A0A484FZB8"/>
<keyword evidence="3" id="KW-1185">Reference proteome</keyword>
<dbReference type="STRING" id="1213857.A0A484FZB8"/>